<organism evidence="2 3">
    <name type="scientific">Coleophoma cylindrospora</name>
    <dbReference type="NCBI Taxonomy" id="1849047"/>
    <lineage>
        <taxon>Eukaryota</taxon>
        <taxon>Fungi</taxon>
        <taxon>Dikarya</taxon>
        <taxon>Ascomycota</taxon>
        <taxon>Pezizomycotina</taxon>
        <taxon>Leotiomycetes</taxon>
        <taxon>Helotiales</taxon>
        <taxon>Dermateaceae</taxon>
        <taxon>Coleophoma</taxon>
    </lineage>
</organism>
<dbReference type="EMBL" id="PDLM01000001">
    <property type="protein sequence ID" value="RDW89257.1"/>
    <property type="molecule type" value="Genomic_DNA"/>
</dbReference>
<reference evidence="2 3" key="1">
    <citation type="journal article" date="2018" name="IMA Fungus">
        <title>IMA Genome-F 9: Draft genome sequence of Annulohypoxylon stygium, Aspergillus mulundensis, Berkeleyomyces basicola (syn. Thielaviopsis basicola), Ceratocystis smalleyi, two Cercospora beticola strains, Coleophoma cylindrospora, Fusarium fracticaudum, Phialophora cf. hyalina, and Morchella septimelata.</title>
        <authorList>
            <person name="Wingfield B.D."/>
            <person name="Bills G.F."/>
            <person name="Dong Y."/>
            <person name="Huang W."/>
            <person name="Nel W.J."/>
            <person name="Swalarsk-Parry B.S."/>
            <person name="Vaghefi N."/>
            <person name="Wilken P.M."/>
            <person name="An Z."/>
            <person name="de Beer Z.W."/>
            <person name="De Vos L."/>
            <person name="Chen L."/>
            <person name="Duong T.A."/>
            <person name="Gao Y."/>
            <person name="Hammerbacher A."/>
            <person name="Kikkert J.R."/>
            <person name="Li Y."/>
            <person name="Li H."/>
            <person name="Li K."/>
            <person name="Li Q."/>
            <person name="Liu X."/>
            <person name="Ma X."/>
            <person name="Naidoo K."/>
            <person name="Pethybridge S.J."/>
            <person name="Sun J."/>
            <person name="Steenkamp E.T."/>
            <person name="van der Nest M.A."/>
            <person name="van Wyk S."/>
            <person name="Wingfield M.J."/>
            <person name="Xiong C."/>
            <person name="Yue Q."/>
            <person name="Zhang X."/>
        </authorList>
    </citation>
    <scope>NUCLEOTIDE SEQUENCE [LARGE SCALE GENOMIC DNA]</scope>
    <source>
        <strain evidence="2 3">BP6252</strain>
    </source>
</reference>
<evidence type="ECO:0000256" key="1">
    <source>
        <dbReference type="SAM" id="MobiDB-lite"/>
    </source>
</evidence>
<feature type="compositionally biased region" description="Basic residues" evidence="1">
    <location>
        <begin position="309"/>
        <end position="318"/>
    </location>
</feature>
<name>A0A3D8SSI0_9HELO</name>
<evidence type="ECO:0000313" key="3">
    <source>
        <dbReference type="Proteomes" id="UP000256645"/>
    </source>
</evidence>
<dbReference type="Proteomes" id="UP000256645">
    <property type="component" value="Unassembled WGS sequence"/>
</dbReference>
<sequence length="318" mass="35328">MGALLLPWLLESNFGSKNQPTRSIAALQPAEFYKTTYPEGPLIRNNLSESVLAKGLGIPEPVIGRWKGTCTAVFAQFGIDANVRFKGHRMVAILNQMAIALRGKFPQHEPAWKYVDGINSSWVATALMHVLLRHQSNLRRMRAKPSIPNEPPNRAIPDAPANITKSHVATTSNKIPFSEMIVDVNDGEEEWSDVLRVFRTDEAKDREPNSWESLDFRLDSLIAALSDPELSPFEFDATKSRLVGIHPDGTRVELKYPGPFRVLLQRTQEAGHAKVSIVIEPHVLQGPSNAKRPAAEKPVENSAGNPRNAGKRQKLNKD</sequence>
<dbReference type="OrthoDB" id="10376711at2759"/>
<dbReference type="AlphaFoldDB" id="A0A3D8SSI0"/>
<accession>A0A3D8SSI0</accession>
<evidence type="ECO:0000313" key="2">
    <source>
        <dbReference type="EMBL" id="RDW89257.1"/>
    </source>
</evidence>
<feature type="region of interest" description="Disordered" evidence="1">
    <location>
        <begin position="284"/>
        <end position="318"/>
    </location>
</feature>
<proteinExistence type="predicted"/>
<keyword evidence="3" id="KW-1185">Reference proteome</keyword>
<protein>
    <submittedName>
        <fullName evidence="2">Uncharacterized protein</fullName>
    </submittedName>
</protein>
<gene>
    <name evidence="2" type="ORF">BP6252_01289</name>
</gene>
<comment type="caution">
    <text evidence="2">The sequence shown here is derived from an EMBL/GenBank/DDBJ whole genome shotgun (WGS) entry which is preliminary data.</text>
</comment>